<dbReference type="EMBL" id="MWQN01000001">
    <property type="protein sequence ID" value="OPC84517.1"/>
    <property type="molecule type" value="Genomic_DNA"/>
</dbReference>
<comment type="caution">
    <text evidence="1">The sequence shown here is derived from an EMBL/GenBank/DDBJ whole genome shotgun (WGS) entry which is preliminary data.</text>
</comment>
<dbReference type="AlphaFoldDB" id="A0A1T3P5Y6"/>
<name>A0A1T3P5Y6_9ACTN</name>
<protein>
    <submittedName>
        <fullName evidence="1">Uncharacterized protein</fullName>
    </submittedName>
</protein>
<dbReference type="OrthoDB" id="4543721at2"/>
<evidence type="ECO:0000313" key="1">
    <source>
        <dbReference type="EMBL" id="OPC84517.1"/>
    </source>
</evidence>
<gene>
    <name evidence="1" type="ORF">B4N89_29545</name>
</gene>
<keyword evidence="2" id="KW-1185">Reference proteome</keyword>
<dbReference type="RefSeq" id="WP_078978815.1">
    <property type="nucleotide sequence ID" value="NZ_MWQN01000001.1"/>
</dbReference>
<accession>A0A1T3P5Y6</accession>
<dbReference type="Proteomes" id="UP000190037">
    <property type="component" value="Unassembled WGS sequence"/>
</dbReference>
<sequence length="156" mass="16524">MSTRPHHYRFAHVVFRSIALRNAAGLLAAPLDELNTRTADLWIGVGGELPEEQRLPVDGLALSHVPLGAGTALLVRFPPALHPPEAHFALLLGPDVGGEPRYFVLEESLDMFTRARVTVLGAWNADTHLNLGPGPVAEADAFVAAVGARLGSGRAG</sequence>
<proteinExistence type="predicted"/>
<reference evidence="1 2" key="1">
    <citation type="submission" date="2017-03" db="EMBL/GenBank/DDBJ databases">
        <title>Draft genome sequence of Streptomyces scabrisporus NF3, endophyte isolated from Amphipterygium adstringens.</title>
        <authorList>
            <person name="Vazquez M."/>
            <person name="Ceapa C.D."/>
            <person name="Rodriguez Luna D."/>
            <person name="Sanchez Esquivel S."/>
        </authorList>
    </citation>
    <scope>NUCLEOTIDE SEQUENCE [LARGE SCALE GENOMIC DNA]</scope>
    <source>
        <strain evidence="1 2">NF3</strain>
    </source>
</reference>
<evidence type="ECO:0000313" key="2">
    <source>
        <dbReference type="Proteomes" id="UP000190037"/>
    </source>
</evidence>
<organism evidence="1 2">
    <name type="scientific">Embleya scabrispora</name>
    <dbReference type="NCBI Taxonomy" id="159449"/>
    <lineage>
        <taxon>Bacteria</taxon>
        <taxon>Bacillati</taxon>
        <taxon>Actinomycetota</taxon>
        <taxon>Actinomycetes</taxon>
        <taxon>Kitasatosporales</taxon>
        <taxon>Streptomycetaceae</taxon>
        <taxon>Embleya</taxon>
    </lineage>
</organism>